<accession>A0A0E9T8V2</accession>
<dbReference type="EMBL" id="GBXM01058750">
    <property type="protein sequence ID" value="JAH49827.1"/>
    <property type="molecule type" value="Transcribed_RNA"/>
</dbReference>
<organism evidence="1">
    <name type="scientific">Anguilla anguilla</name>
    <name type="common">European freshwater eel</name>
    <name type="synonym">Muraena anguilla</name>
    <dbReference type="NCBI Taxonomy" id="7936"/>
    <lineage>
        <taxon>Eukaryota</taxon>
        <taxon>Metazoa</taxon>
        <taxon>Chordata</taxon>
        <taxon>Craniata</taxon>
        <taxon>Vertebrata</taxon>
        <taxon>Euteleostomi</taxon>
        <taxon>Actinopterygii</taxon>
        <taxon>Neopterygii</taxon>
        <taxon>Teleostei</taxon>
        <taxon>Anguilliformes</taxon>
        <taxon>Anguillidae</taxon>
        <taxon>Anguilla</taxon>
    </lineage>
</organism>
<sequence length="29" mass="3479">MGFYFCHNKSFSRLKPLLLSGWINYVMLL</sequence>
<reference evidence="1" key="2">
    <citation type="journal article" date="2015" name="Fish Shellfish Immunol.">
        <title>Early steps in the European eel (Anguilla anguilla)-Vibrio vulnificus interaction in the gills: Role of the RtxA13 toxin.</title>
        <authorList>
            <person name="Callol A."/>
            <person name="Pajuelo D."/>
            <person name="Ebbesson L."/>
            <person name="Teles M."/>
            <person name="MacKenzie S."/>
            <person name="Amaro C."/>
        </authorList>
    </citation>
    <scope>NUCLEOTIDE SEQUENCE</scope>
</reference>
<protein>
    <submittedName>
        <fullName evidence="1">Uncharacterized protein</fullName>
    </submittedName>
</protein>
<name>A0A0E9T8V2_ANGAN</name>
<reference evidence="1" key="1">
    <citation type="submission" date="2014-11" db="EMBL/GenBank/DDBJ databases">
        <authorList>
            <person name="Amaro Gonzalez C."/>
        </authorList>
    </citation>
    <scope>NUCLEOTIDE SEQUENCE</scope>
</reference>
<proteinExistence type="predicted"/>
<evidence type="ECO:0000313" key="1">
    <source>
        <dbReference type="EMBL" id="JAH49827.1"/>
    </source>
</evidence>
<dbReference type="AlphaFoldDB" id="A0A0E9T8V2"/>